<comment type="subcellular location">
    <subcellularLocation>
        <location evidence="2">Endoplasmic reticulum lumen</location>
    </subcellularLocation>
</comment>
<evidence type="ECO:0000256" key="7">
    <source>
        <dbReference type="SAM" id="SignalP"/>
    </source>
</evidence>
<dbReference type="InterPro" id="IPR036249">
    <property type="entry name" value="Thioredoxin-like_sf"/>
</dbReference>
<evidence type="ECO:0000256" key="3">
    <source>
        <dbReference type="ARBA" id="ARBA00012723"/>
    </source>
</evidence>
<accession>A0A9W8DZY5</accession>
<organism evidence="9 10">
    <name type="scientific">Tieghemiomyces parasiticus</name>
    <dbReference type="NCBI Taxonomy" id="78921"/>
    <lineage>
        <taxon>Eukaryota</taxon>
        <taxon>Fungi</taxon>
        <taxon>Fungi incertae sedis</taxon>
        <taxon>Zoopagomycota</taxon>
        <taxon>Kickxellomycotina</taxon>
        <taxon>Dimargaritomycetes</taxon>
        <taxon>Dimargaritales</taxon>
        <taxon>Dimargaritaceae</taxon>
        <taxon>Tieghemiomyces</taxon>
    </lineage>
</organism>
<comment type="caution">
    <text evidence="9">The sequence shown here is derived from an EMBL/GenBank/DDBJ whole genome shotgun (WGS) entry which is preliminary data.</text>
</comment>
<dbReference type="Proteomes" id="UP001150569">
    <property type="component" value="Unassembled WGS sequence"/>
</dbReference>
<reference evidence="9" key="1">
    <citation type="submission" date="2022-07" db="EMBL/GenBank/DDBJ databases">
        <title>Phylogenomic reconstructions and comparative analyses of Kickxellomycotina fungi.</title>
        <authorList>
            <person name="Reynolds N.K."/>
            <person name="Stajich J.E."/>
            <person name="Barry K."/>
            <person name="Grigoriev I.V."/>
            <person name="Crous P."/>
            <person name="Smith M.E."/>
        </authorList>
    </citation>
    <scope>NUCLEOTIDE SEQUENCE</scope>
    <source>
        <strain evidence="9">RSA 861</strain>
    </source>
</reference>
<keyword evidence="4" id="KW-1015">Disulfide bond</keyword>
<dbReference type="Pfam" id="PF00085">
    <property type="entry name" value="Thioredoxin"/>
    <property type="match status" value="1"/>
</dbReference>
<dbReference type="AlphaFoldDB" id="A0A9W8DZY5"/>
<dbReference type="SUPFAM" id="SSF52833">
    <property type="entry name" value="Thioredoxin-like"/>
    <property type="match status" value="2"/>
</dbReference>
<feature type="signal peptide" evidence="7">
    <location>
        <begin position="1"/>
        <end position="26"/>
    </location>
</feature>
<dbReference type="InterPro" id="IPR057305">
    <property type="entry name" value="Thioredox_PDIA6_C"/>
</dbReference>
<dbReference type="GO" id="GO:0034976">
    <property type="term" value="P:response to endoplasmic reticulum stress"/>
    <property type="evidence" value="ECO:0007669"/>
    <property type="project" value="TreeGrafter"/>
</dbReference>
<keyword evidence="10" id="KW-1185">Reference proteome</keyword>
<feature type="domain" description="Thioredoxin" evidence="8">
    <location>
        <begin position="15"/>
        <end position="153"/>
    </location>
</feature>
<evidence type="ECO:0000259" key="8">
    <source>
        <dbReference type="PROSITE" id="PS51352"/>
    </source>
</evidence>
<dbReference type="GO" id="GO:0003756">
    <property type="term" value="F:protein disulfide isomerase activity"/>
    <property type="evidence" value="ECO:0007669"/>
    <property type="project" value="UniProtKB-EC"/>
</dbReference>
<dbReference type="PROSITE" id="PS00194">
    <property type="entry name" value="THIOREDOXIN_1"/>
    <property type="match status" value="1"/>
</dbReference>
<dbReference type="EC" id="5.3.4.1" evidence="3"/>
<dbReference type="Gene3D" id="3.40.30.10">
    <property type="entry name" value="Glutaredoxin"/>
    <property type="match status" value="2"/>
</dbReference>
<keyword evidence="5" id="KW-0413">Isomerase</keyword>
<dbReference type="PRINTS" id="PR00421">
    <property type="entry name" value="THIOREDOXIN"/>
</dbReference>
<dbReference type="Pfam" id="PF24541">
    <property type="entry name" value="Thioredox_PDIA6_C"/>
    <property type="match status" value="1"/>
</dbReference>
<feature type="chain" id="PRO_5040867879" description="protein disulfide-isomerase" evidence="7">
    <location>
        <begin position="27"/>
        <end position="497"/>
    </location>
</feature>
<dbReference type="GO" id="GO:0005788">
    <property type="term" value="C:endoplasmic reticulum lumen"/>
    <property type="evidence" value="ECO:0007669"/>
    <property type="project" value="UniProtKB-SubCell"/>
</dbReference>
<evidence type="ECO:0000256" key="4">
    <source>
        <dbReference type="ARBA" id="ARBA00023157"/>
    </source>
</evidence>
<dbReference type="OrthoDB" id="74910at2759"/>
<sequence length="497" mass="54110">MHFAPATSPGALALLLLLGLADPARAGLYGGKSKVIDVTAKNFRKEIIKTEFPVMVEFYAPWCGHCQRLAPDFNKVAKAVQGIAKVAAIDCDEEANKALCAAYEIKGFPTLKLFPWQSYPDKKNPKRRNKLPLEYQGGRSAKEIEAYLLRQVPAHIIRVQTQRHASPPPALGTAPAKVTGKVTPLGLADFMRHEPTKPKVILFNNKDRPAPLYKGLAIPFRHYLSLGWVSKADSKADKASLAKEFGVTKYPTLIVVPDGRRPSDRVVYDGTINLDALKAFLKQYITPRTIPEISEPNEAVADVDEPANVDGTVPEIRTQSDLDTHCLIPVADKGACLVAILPYDDSDDEDTKRHSHRLALLAAVARNLGSGSTETPPVPVVWINGATSTAGALRYDCRLPALSPNSSDEAEGEAPASRHPLQLVALDPHRKAYRVYGGTFSTEAVADFAKEVATAAGTDSADDHRHPEEFEMDFSPTVVAARKTIKKQAGPVEHDEL</sequence>
<dbReference type="InterPro" id="IPR013766">
    <property type="entry name" value="Thioredoxin_domain"/>
</dbReference>
<evidence type="ECO:0000256" key="5">
    <source>
        <dbReference type="ARBA" id="ARBA00023235"/>
    </source>
</evidence>
<gene>
    <name evidence="9" type="ORF">IWQ60_004253</name>
</gene>
<proteinExistence type="predicted"/>
<keyword evidence="6" id="KW-0676">Redox-active center</keyword>
<evidence type="ECO:0000256" key="1">
    <source>
        <dbReference type="ARBA" id="ARBA00001182"/>
    </source>
</evidence>
<dbReference type="PANTHER" id="PTHR45815:SF3">
    <property type="entry name" value="PROTEIN DISULFIDE-ISOMERASE A6"/>
    <property type="match status" value="1"/>
</dbReference>
<keyword evidence="7" id="KW-0732">Signal</keyword>
<comment type="catalytic activity">
    <reaction evidence="1">
        <text>Catalyzes the rearrangement of -S-S- bonds in proteins.</text>
        <dbReference type="EC" id="5.3.4.1"/>
    </reaction>
</comment>
<dbReference type="PROSITE" id="PS51352">
    <property type="entry name" value="THIOREDOXIN_2"/>
    <property type="match status" value="1"/>
</dbReference>
<name>A0A9W8DZY5_9FUNG</name>
<dbReference type="GO" id="GO:0015035">
    <property type="term" value="F:protein-disulfide reductase activity"/>
    <property type="evidence" value="ECO:0007669"/>
    <property type="project" value="TreeGrafter"/>
</dbReference>
<evidence type="ECO:0000256" key="2">
    <source>
        <dbReference type="ARBA" id="ARBA00004319"/>
    </source>
</evidence>
<evidence type="ECO:0000256" key="6">
    <source>
        <dbReference type="ARBA" id="ARBA00023284"/>
    </source>
</evidence>
<evidence type="ECO:0000313" key="10">
    <source>
        <dbReference type="Proteomes" id="UP001150569"/>
    </source>
</evidence>
<dbReference type="InterPro" id="IPR017937">
    <property type="entry name" value="Thioredoxin_CS"/>
</dbReference>
<protein>
    <recommendedName>
        <fullName evidence="3">protein disulfide-isomerase</fullName>
        <ecNumber evidence="3">5.3.4.1</ecNumber>
    </recommendedName>
</protein>
<dbReference type="EMBL" id="JANBPT010000201">
    <property type="protein sequence ID" value="KAJ1925913.1"/>
    <property type="molecule type" value="Genomic_DNA"/>
</dbReference>
<dbReference type="PANTHER" id="PTHR45815">
    <property type="entry name" value="PROTEIN DISULFIDE-ISOMERASE A6"/>
    <property type="match status" value="1"/>
</dbReference>
<evidence type="ECO:0000313" key="9">
    <source>
        <dbReference type="EMBL" id="KAJ1925913.1"/>
    </source>
</evidence>